<organism evidence="2 3">
    <name type="scientific">Cutaneotrichosporon oleaginosum</name>
    <dbReference type="NCBI Taxonomy" id="879819"/>
    <lineage>
        <taxon>Eukaryota</taxon>
        <taxon>Fungi</taxon>
        <taxon>Dikarya</taxon>
        <taxon>Basidiomycota</taxon>
        <taxon>Agaricomycotina</taxon>
        <taxon>Tremellomycetes</taxon>
        <taxon>Trichosporonales</taxon>
        <taxon>Trichosporonaceae</taxon>
        <taxon>Cutaneotrichosporon</taxon>
    </lineage>
</organism>
<sequence>MWHDARFFGPMVLIALVAAVIPPRVASVGPLSPPPRRKPCHRILGSLLHSRVGF</sequence>
<proteinExistence type="predicted"/>
<evidence type="ECO:0000256" key="1">
    <source>
        <dbReference type="SAM" id="SignalP"/>
    </source>
</evidence>
<feature type="chain" id="PRO_5005247794" evidence="1">
    <location>
        <begin position="28"/>
        <end position="54"/>
    </location>
</feature>
<dbReference type="AlphaFoldDB" id="A0A0J1B2C1"/>
<evidence type="ECO:0000313" key="3">
    <source>
        <dbReference type="Proteomes" id="UP000053611"/>
    </source>
</evidence>
<reference evidence="2 3" key="1">
    <citation type="submission" date="2015-03" db="EMBL/GenBank/DDBJ databases">
        <title>Genomics and transcriptomics of the oil-accumulating basidiomycete yeast T. oleaginosus allow insights into substrate utilization and the diverse evolutionary trajectories of mating systems in fungi.</title>
        <authorList>
            <consortium name="DOE Joint Genome Institute"/>
            <person name="Kourist R."/>
            <person name="Kracht O."/>
            <person name="Bracharz F."/>
            <person name="Lipzen A."/>
            <person name="Nolan M."/>
            <person name="Ohm R."/>
            <person name="Grigoriev I."/>
            <person name="Sun S."/>
            <person name="Heitman J."/>
            <person name="Bruck T."/>
            <person name="Nowrousian M."/>
        </authorList>
    </citation>
    <scope>NUCLEOTIDE SEQUENCE [LARGE SCALE GENOMIC DNA]</scope>
    <source>
        <strain evidence="2 3">IBC0246</strain>
    </source>
</reference>
<keyword evidence="3" id="KW-1185">Reference proteome</keyword>
<dbReference type="EMBL" id="KQ087213">
    <property type="protein sequence ID" value="KLT41759.1"/>
    <property type="molecule type" value="Genomic_DNA"/>
</dbReference>
<gene>
    <name evidence="2" type="ORF">CC85DRAFT_286161</name>
</gene>
<accession>A0A0J1B2C1</accession>
<protein>
    <submittedName>
        <fullName evidence="2">Uncharacterized protein</fullName>
    </submittedName>
</protein>
<dbReference type="RefSeq" id="XP_018278250.1">
    <property type="nucleotide sequence ID" value="XM_018423415.1"/>
</dbReference>
<keyword evidence="1" id="KW-0732">Signal</keyword>
<dbReference type="Proteomes" id="UP000053611">
    <property type="component" value="Unassembled WGS sequence"/>
</dbReference>
<feature type="signal peptide" evidence="1">
    <location>
        <begin position="1"/>
        <end position="27"/>
    </location>
</feature>
<evidence type="ECO:0000313" key="2">
    <source>
        <dbReference type="EMBL" id="KLT41759.1"/>
    </source>
</evidence>
<name>A0A0J1B2C1_9TREE</name>
<dbReference type="GeneID" id="28984018"/>